<evidence type="ECO:0000313" key="4">
    <source>
        <dbReference type="Proteomes" id="UP000007796"/>
    </source>
</evidence>
<dbReference type="AlphaFoldDB" id="F0XFW2"/>
<name>F0XFW2_GROCL</name>
<evidence type="ECO:0000256" key="2">
    <source>
        <dbReference type="SAM" id="Phobius"/>
    </source>
</evidence>
<feature type="transmembrane region" description="Helical" evidence="2">
    <location>
        <begin position="162"/>
        <end position="185"/>
    </location>
</feature>
<dbReference type="GeneID" id="25973854"/>
<evidence type="ECO:0008006" key="5">
    <source>
        <dbReference type="Google" id="ProtNLM"/>
    </source>
</evidence>
<organism evidence="4">
    <name type="scientific">Grosmannia clavigera (strain kw1407 / UAMH 11150)</name>
    <name type="common">Blue stain fungus</name>
    <name type="synonym">Graphiocladiella clavigera</name>
    <dbReference type="NCBI Taxonomy" id="655863"/>
    <lineage>
        <taxon>Eukaryota</taxon>
        <taxon>Fungi</taxon>
        <taxon>Dikarya</taxon>
        <taxon>Ascomycota</taxon>
        <taxon>Pezizomycotina</taxon>
        <taxon>Sordariomycetes</taxon>
        <taxon>Sordariomycetidae</taxon>
        <taxon>Ophiostomatales</taxon>
        <taxon>Ophiostomataceae</taxon>
        <taxon>Leptographium</taxon>
    </lineage>
</organism>
<keyword evidence="2" id="KW-0472">Membrane</keyword>
<feature type="transmembrane region" description="Helical" evidence="2">
    <location>
        <begin position="206"/>
        <end position="229"/>
    </location>
</feature>
<dbReference type="OrthoDB" id="2896006at2759"/>
<keyword evidence="2" id="KW-1133">Transmembrane helix</keyword>
<dbReference type="HOGENOM" id="CLU_038857_1_0_1"/>
<feature type="transmembrane region" description="Helical" evidence="2">
    <location>
        <begin position="336"/>
        <end position="358"/>
    </location>
</feature>
<feature type="transmembrane region" description="Helical" evidence="2">
    <location>
        <begin position="133"/>
        <end position="156"/>
    </location>
</feature>
<protein>
    <recommendedName>
        <fullName evidence="5">Ubiquitin carrier protein</fullName>
    </recommendedName>
</protein>
<reference evidence="3 4" key="1">
    <citation type="journal article" date="2011" name="Proc. Natl. Acad. Sci. U.S.A.">
        <title>Genome and transcriptome analyses of the mountain pine beetle-fungal symbiont Grosmannia clavigera, a lodgepole pine pathogen.</title>
        <authorList>
            <person name="DiGuistini S."/>
            <person name="Wang Y."/>
            <person name="Liao N.Y."/>
            <person name="Taylor G."/>
            <person name="Tanguay P."/>
            <person name="Feau N."/>
            <person name="Henrissat B."/>
            <person name="Chan S.K."/>
            <person name="Hesse-Orce U."/>
            <person name="Alamouti S.M."/>
            <person name="Tsui C.K.M."/>
            <person name="Docking R.T."/>
            <person name="Levasseur A."/>
            <person name="Haridas S."/>
            <person name="Robertson G."/>
            <person name="Birol I."/>
            <person name="Holt R.A."/>
            <person name="Marra M.A."/>
            <person name="Hamelin R.C."/>
            <person name="Hirst M."/>
            <person name="Jones S.J.M."/>
            <person name="Bohlmann J."/>
            <person name="Breuil C."/>
        </authorList>
    </citation>
    <scope>NUCLEOTIDE SEQUENCE [LARGE SCALE GENOMIC DNA]</scope>
    <source>
        <strain evidence="4">kw1407 / UAMH 11150</strain>
    </source>
</reference>
<keyword evidence="4" id="KW-1185">Reference proteome</keyword>
<accession>F0XFW2</accession>
<proteinExistence type="predicted"/>
<keyword evidence="2" id="KW-0812">Transmembrane</keyword>
<feature type="transmembrane region" description="Helical" evidence="2">
    <location>
        <begin position="249"/>
        <end position="276"/>
    </location>
</feature>
<feature type="region of interest" description="Disordered" evidence="1">
    <location>
        <begin position="73"/>
        <end position="99"/>
    </location>
</feature>
<evidence type="ECO:0000256" key="1">
    <source>
        <dbReference type="SAM" id="MobiDB-lite"/>
    </source>
</evidence>
<sequence>MWSHIATASISLAKRVATTEEPSAPNYNLPAWAIGLLLLVFVVFLFPFLFTTYTLKTVFPVLAIIENPNPPSYEAVANDEHDDTPASTTHTDGEDAHDETGDAAAAVPITSSLKRTFRIVRSAGGMRSSFRGLYLAVVIAFAVSAVSGIVGAIPFIPTSVAVLLATLSLVQLHVAWVHAVIRTGSTPRAFWRNLPPFRRTFEATSLPVFLSWVASAITMYIPLLVGNLLGLPSWSARTPNVVPVFNAHMIWKVAVAGVIQLALVFLLVIPATVVLVRVQASLLPPDEDTIVPFDRSFGGAVEPLIVSGRGYATVRDAYRTFSRASWKRLLILYTKVYLVSIAFNLLLAAVVIPIFVLAGSKGVKTPSN</sequence>
<dbReference type="EMBL" id="GL629765">
    <property type="protein sequence ID" value="EFX04093.1"/>
    <property type="molecule type" value="Genomic_DNA"/>
</dbReference>
<dbReference type="Proteomes" id="UP000007796">
    <property type="component" value="Unassembled WGS sequence"/>
</dbReference>
<evidence type="ECO:0000313" key="3">
    <source>
        <dbReference type="EMBL" id="EFX04093.1"/>
    </source>
</evidence>
<dbReference type="eggNOG" id="ENOG502SERQ">
    <property type="taxonomic scope" value="Eukaryota"/>
</dbReference>
<dbReference type="RefSeq" id="XP_014173575.1">
    <property type="nucleotide sequence ID" value="XM_014318100.1"/>
</dbReference>
<gene>
    <name evidence="3" type="ORF">CMQ_1021</name>
</gene>
<dbReference type="STRING" id="655863.F0XFW2"/>
<dbReference type="InParanoid" id="F0XFW2"/>
<feature type="transmembrane region" description="Helical" evidence="2">
    <location>
        <begin position="29"/>
        <end position="50"/>
    </location>
</feature>